<accession>A0ABQ6FG45</accession>
<dbReference type="Gene3D" id="3.40.50.10140">
    <property type="entry name" value="Toll/interleukin-1 receptor homology (TIR) domain"/>
    <property type="match status" value="1"/>
</dbReference>
<evidence type="ECO:0000313" key="5">
    <source>
        <dbReference type="Proteomes" id="UP001157167"/>
    </source>
</evidence>
<dbReference type="Pfam" id="PF12770">
    <property type="entry name" value="CHAT"/>
    <property type="match status" value="1"/>
</dbReference>
<dbReference type="SUPFAM" id="SSF52200">
    <property type="entry name" value="Toll/Interleukin receptor TIR domain"/>
    <property type="match status" value="1"/>
</dbReference>
<dbReference type="InterPro" id="IPR024983">
    <property type="entry name" value="CHAT_dom"/>
</dbReference>
<dbReference type="InterPro" id="IPR035897">
    <property type="entry name" value="Toll_tir_struct_dom_sf"/>
</dbReference>
<dbReference type="RefSeq" id="WP_284188642.1">
    <property type="nucleotide sequence ID" value="NZ_BSPX01000048.1"/>
</dbReference>
<gene>
    <name evidence="4" type="ORF">GCM10007933_29010</name>
</gene>
<evidence type="ECO:0000259" key="3">
    <source>
        <dbReference type="Pfam" id="PF13676"/>
    </source>
</evidence>
<proteinExistence type="predicted"/>
<evidence type="ECO:0000256" key="1">
    <source>
        <dbReference type="SAM" id="MobiDB-lite"/>
    </source>
</evidence>
<dbReference type="Proteomes" id="UP001157167">
    <property type="component" value="Unassembled WGS sequence"/>
</dbReference>
<feature type="region of interest" description="Disordered" evidence="1">
    <location>
        <begin position="403"/>
        <end position="436"/>
    </location>
</feature>
<evidence type="ECO:0000313" key="4">
    <source>
        <dbReference type="EMBL" id="GLT23435.1"/>
    </source>
</evidence>
<dbReference type="Pfam" id="PF13676">
    <property type="entry name" value="TIR_2"/>
    <property type="match status" value="1"/>
</dbReference>
<feature type="domain" description="CHAT" evidence="2">
    <location>
        <begin position="848"/>
        <end position="1124"/>
    </location>
</feature>
<comment type="caution">
    <text evidence="4">The sequence shown here is derived from an EMBL/GenBank/DDBJ whole genome shotgun (WGS) entry which is preliminary data.</text>
</comment>
<dbReference type="EMBL" id="BSPX01000048">
    <property type="protein sequence ID" value="GLT23435.1"/>
    <property type="molecule type" value="Genomic_DNA"/>
</dbReference>
<dbReference type="InterPro" id="IPR000157">
    <property type="entry name" value="TIR_dom"/>
</dbReference>
<keyword evidence="5" id="KW-1185">Reference proteome</keyword>
<evidence type="ECO:0000259" key="2">
    <source>
        <dbReference type="Pfam" id="PF12770"/>
    </source>
</evidence>
<protein>
    <recommendedName>
        <fullName evidence="6">CHAT domain-containing protein</fullName>
    </recommendedName>
</protein>
<reference evidence="5" key="1">
    <citation type="journal article" date="2019" name="Int. J. Syst. Evol. Microbiol.">
        <title>The Global Catalogue of Microorganisms (GCM) 10K type strain sequencing project: providing services to taxonomists for standard genome sequencing and annotation.</title>
        <authorList>
            <consortium name="The Broad Institute Genomics Platform"/>
            <consortium name="The Broad Institute Genome Sequencing Center for Infectious Disease"/>
            <person name="Wu L."/>
            <person name="Ma J."/>
        </authorList>
    </citation>
    <scope>NUCLEOTIDE SEQUENCE [LARGE SCALE GENOMIC DNA]</scope>
    <source>
        <strain evidence="5">NBRC 102407</strain>
    </source>
</reference>
<sequence>MPYPAALGQRPLEVHEAYAALEQYAADYGRDPLLLLMHAAVPETLRPDLLNLIRVNFLAAHGPDPSLEADVLFSPLATALGGGYYRIDAQVRWHCLVMLRSLYRHDPRPRIRRIAELLWRYVEAREHQASRAADPQLAEFLDIQRWVALAFLEPASAAHAFADALRQTHADGSTVALRLGGLAAAIELPLAGQPELLAYARGLDALASGNDAEAERLLGALGSDEIRVGDIVLKAPGAVLADYRAAGATAGGQESSGKPRRTCLVIQPVGTWTDPDNGHVVDLDAAYRVVREAAAEAGLDCHRTDLLALVFSANEQWPELLRSILSAEVVICDLSTGDVAVRYLTGVSFALGAHKVSLIAEAQASAWQPPALFGSVIRYSASENPESWGKAALGTQLTATEASQPPVGHNPIHGALAEPPTSMAAPPSLAADGEMSDPTPPYATAPGDLTSVCPVIQGTGLKTDPVTGRSLDLDQSYAVIAAAVTAVGFECVRPDITPADLPSDALDLILRAPLAIVDLSLGLPDVLIQLGLRHGLRPGRTLLLAEEGYRIPPELASLRILRYKHGGASIDKREADRLQAEITHWLKEAMANPAVDSPVYAALPKLRPPVRRPPAPEPEALAEDPVPPQHRPRVFISYVHEYRQYAAPLARALQAEGIDVAWDMDLKAGDNWQERLTAMLDEADALVAVAGTLTAGRQNPLAEIERARQLGKRLFPVLVDPIKEPATLLESWAANTDDSGYVRWLASVSEAERPAAIIDTARRIAAAISLSAAPAEGAEAEEVEESEEAAAAPTATWELTIRQRGEGGLQFILLIEGERIEATVHFQQTLVDKLVDELLVGIHLHPDAAQALRQLLLPREFIALGAPARYRLALGPGSAALPWELIFHRPDDPFAYLGPRNVLRRLDGLRAPQPRRTLSARALLIGNPLTAGTFPIHEDGQPILPGVEQELAGVARSLTAAGLEVSVGSEENASTVMSRLFGRDYRVLLISGNAVHRHLLPDGRRVSGFVLSDGVFLTALELQQMRAMPELVFLNGCHAGRAIPGSDDGPPEDMVLALLKAGVQAVVAPGWAVDDDGAAEFSETFFAALAEGQRFEDAVAAARQATFRTAPALTTWAAYQAWGDPDYRLLPPPASEAA</sequence>
<evidence type="ECO:0008006" key="6">
    <source>
        <dbReference type="Google" id="ProtNLM"/>
    </source>
</evidence>
<feature type="domain" description="TIR" evidence="3">
    <location>
        <begin position="634"/>
        <end position="726"/>
    </location>
</feature>
<organism evidence="4 5">
    <name type="scientific">Zoogloea oryzae</name>
    <dbReference type="NCBI Taxonomy" id="310767"/>
    <lineage>
        <taxon>Bacteria</taxon>
        <taxon>Pseudomonadati</taxon>
        <taxon>Pseudomonadota</taxon>
        <taxon>Betaproteobacteria</taxon>
        <taxon>Rhodocyclales</taxon>
        <taxon>Zoogloeaceae</taxon>
        <taxon>Zoogloea</taxon>
    </lineage>
</organism>
<name>A0ABQ6FG45_9RHOO</name>